<gene>
    <name evidence="2" type="ORF">CBP12_12850</name>
</gene>
<keyword evidence="3" id="KW-1185">Reference proteome</keyword>
<feature type="transmembrane region" description="Helical" evidence="1">
    <location>
        <begin position="302"/>
        <end position="322"/>
    </location>
</feature>
<feature type="transmembrane region" description="Helical" evidence="1">
    <location>
        <begin position="46"/>
        <end position="66"/>
    </location>
</feature>
<evidence type="ECO:0000313" key="2">
    <source>
        <dbReference type="EMBL" id="ART80931.1"/>
    </source>
</evidence>
<feature type="transmembrane region" description="Helical" evidence="1">
    <location>
        <begin position="417"/>
        <end position="436"/>
    </location>
</feature>
<sequence>MNLIPILIFWGLAIWGVSGPPYRLLYLFFGSLAFGSFAVVSPSLTAGLTLTPTYIIMLMTIIKVLLNKDGMVFFLAQAMKRNRLLLLFLFWVVAVVITLFMPRLFAGEVSIIPVRFTGFTLGDPLTPTSQNFSQLAYLSISIAYVFATFRLLRNAEYYGYLIKAILLGAVLVVVTGALDYLDYFVDIDPLLAPFRTASYALLVEVEIMGGKRVVGLMPEASAYGSLCVFFLCLVHFFRDAIPQTWVRERLAPALVLLLILFIWMSTSSAAYVGLAAFLLVAVSEWSGRRSTLYLSMHKNRRFGFEFWTAWLLLSMLGMIVLFSPDSLDPVVDKMDQLVFNKTETSSYEERSMWTAVGWQALRDTWGLGVGMGATRTSSFIAAVFSNVGILGGVLYFGFVAQILLRKKTLSTDKKYSILLRGVRYAYIPSFIVAILVGTTADFGSYNAILYGLALALVSIPDKKENAVRENIYHQI</sequence>
<dbReference type="Proteomes" id="UP000243793">
    <property type="component" value="Chromosome"/>
</dbReference>
<proteinExistence type="predicted"/>
<protein>
    <submittedName>
        <fullName evidence="2">Uncharacterized protein</fullName>
    </submittedName>
</protein>
<keyword evidence="1" id="KW-0472">Membrane</keyword>
<feature type="transmembrane region" description="Helical" evidence="1">
    <location>
        <begin position="86"/>
        <end position="106"/>
    </location>
</feature>
<feature type="transmembrane region" description="Helical" evidence="1">
    <location>
        <begin position="135"/>
        <end position="153"/>
    </location>
</feature>
<organism evidence="2 3">
    <name type="scientific">Oceanisphaera avium</name>
    <dbReference type="NCBI Taxonomy" id="1903694"/>
    <lineage>
        <taxon>Bacteria</taxon>
        <taxon>Pseudomonadati</taxon>
        <taxon>Pseudomonadota</taxon>
        <taxon>Gammaproteobacteria</taxon>
        <taxon>Aeromonadales</taxon>
        <taxon>Aeromonadaceae</taxon>
        <taxon>Oceanisphaera</taxon>
    </lineage>
</organism>
<accession>A0A1Y0D013</accession>
<feature type="transmembrane region" description="Helical" evidence="1">
    <location>
        <begin position="379"/>
        <end position="405"/>
    </location>
</feature>
<feature type="transmembrane region" description="Helical" evidence="1">
    <location>
        <begin position="160"/>
        <end position="178"/>
    </location>
</feature>
<feature type="transmembrane region" description="Helical" evidence="1">
    <location>
        <begin position="250"/>
        <end position="281"/>
    </location>
</feature>
<name>A0A1Y0D013_9GAMM</name>
<evidence type="ECO:0000313" key="3">
    <source>
        <dbReference type="Proteomes" id="UP000243793"/>
    </source>
</evidence>
<evidence type="ECO:0000256" key="1">
    <source>
        <dbReference type="SAM" id="Phobius"/>
    </source>
</evidence>
<dbReference type="InterPro" id="IPR051533">
    <property type="entry name" value="WaaL-like"/>
</dbReference>
<keyword evidence="1" id="KW-1133">Transmembrane helix</keyword>
<dbReference type="EMBL" id="CP021376">
    <property type="protein sequence ID" value="ART80931.1"/>
    <property type="molecule type" value="Genomic_DNA"/>
</dbReference>
<dbReference type="KEGG" id="ocm:CBP12_12850"/>
<dbReference type="PANTHER" id="PTHR37422:SF13">
    <property type="entry name" value="LIPOPOLYSACCHARIDE BIOSYNTHESIS PROTEIN PA4999-RELATED"/>
    <property type="match status" value="1"/>
</dbReference>
<dbReference type="AlphaFoldDB" id="A0A1Y0D013"/>
<reference evidence="3" key="1">
    <citation type="submission" date="2017-05" db="EMBL/GenBank/DDBJ databases">
        <authorList>
            <person name="Sung H."/>
        </authorList>
    </citation>
    <scope>NUCLEOTIDE SEQUENCE [LARGE SCALE GENOMIC DNA]</scope>
    <source>
        <strain evidence="3">AMac2203</strain>
    </source>
</reference>
<keyword evidence="1" id="KW-0812">Transmembrane</keyword>
<dbReference type="PANTHER" id="PTHR37422">
    <property type="entry name" value="TEICHURONIC ACID BIOSYNTHESIS PROTEIN TUAE"/>
    <property type="match status" value="1"/>
</dbReference>